<keyword evidence="2" id="KW-1185">Reference proteome</keyword>
<proteinExistence type="predicted"/>
<name>A0A1Y0SZT9_9CAUD</name>
<accession>A0A1Y0SZT9</accession>
<reference evidence="1 2" key="1">
    <citation type="submission" date="2017-05" db="EMBL/GenBank/DDBJ databases">
        <authorList>
            <person name="Song R."/>
            <person name="Chenine A.L."/>
            <person name="Ruprecht R.M."/>
        </authorList>
    </citation>
    <scope>NUCLEOTIDE SEQUENCE [LARGE SCALE GENOMIC DNA]</scope>
</reference>
<protein>
    <submittedName>
        <fullName evidence="1">Uncharacterized protein</fullName>
    </submittedName>
</protein>
<gene>
    <name evidence="1" type="ORF">NOXIFER_25</name>
</gene>
<evidence type="ECO:0000313" key="1">
    <source>
        <dbReference type="EMBL" id="ARV77196.1"/>
    </source>
</evidence>
<dbReference type="EMBL" id="MF063068">
    <property type="protein sequence ID" value="ARV77196.1"/>
    <property type="molecule type" value="Genomic_DNA"/>
</dbReference>
<evidence type="ECO:0000313" key="2">
    <source>
        <dbReference type="Proteomes" id="UP000224829"/>
    </source>
</evidence>
<sequence>MSNISALYPTHVECNDSLGNYFNIHLLGFIPTKLDKLGELPNMHIYDPESKFQFFLRLEFVGDIELTRKTLSMYDIQTVVDMYTDLIVLFVKRAGISIPERALISDVEFLIRNFIKTGVTHSFGWLYRGSSKSFIFEVGVVFFHVVLDEPQDKGFSVMVNGVRHQCYILTTPTKAALDPWTLFEIKPNIFQQLEDWFNNAVNSSPYMRAEFKIPR</sequence>
<dbReference type="Proteomes" id="UP000224829">
    <property type="component" value="Segment"/>
</dbReference>
<organism evidence="1 2">
    <name type="scientific">Pseudomonas phage Noxifer</name>
    <dbReference type="NCBI Taxonomy" id="2006684"/>
    <lineage>
        <taxon>Viruses</taxon>
        <taxon>Duplodnaviria</taxon>
        <taxon>Heunggongvirae</taxon>
        <taxon>Uroviricota</taxon>
        <taxon>Caudoviricetes</taxon>
        <taxon>Chimalliviridae</taxon>
        <taxon>Noxifervirus</taxon>
        <taxon>Noxifervirus noxifer</taxon>
    </lineage>
</organism>